<feature type="transmembrane region" description="Helical" evidence="1">
    <location>
        <begin position="23"/>
        <end position="43"/>
    </location>
</feature>
<dbReference type="STRING" id="665126.ABB55_19470"/>
<dbReference type="PANTHER" id="PTHR34980">
    <property type="entry name" value="INNER MEMBRANE PROTEIN-RELATED-RELATED"/>
    <property type="match status" value="1"/>
</dbReference>
<keyword evidence="1" id="KW-1133">Transmembrane helix</keyword>
<accession>A0A0P6VQI9</accession>
<keyword evidence="1" id="KW-0472">Membrane</keyword>
<dbReference type="EMBL" id="LJYW01000001">
    <property type="protein sequence ID" value="KPL54124.1"/>
    <property type="molecule type" value="Genomic_DNA"/>
</dbReference>
<gene>
    <name evidence="2" type="ORF">ABB55_19470</name>
</gene>
<dbReference type="GO" id="GO:0005886">
    <property type="term" value="C:plasma membrane"/>
    <property type="evidence" value="ECO:0007669"/>
    <property type="project" value="TreeGrafter"/>
</dbReference>
<keyword evidence="3" id="KW-1185">Reference proteome</keyword>
<reference evidence="2 3" key="2">
    <citation type="submission" date="2015-10" db="EMBL/GenBank/DDBJ databases">
        <title>Draft Genome Sequence of Prosthecomicrobium hirschii ATCC 27832.</title>
        <authorList>
            <person name="Daniel J."/>
            <person name="Givan S.A."/>
            <person name="Brun Y.V."/>
            <person name="Brown P.J."/>
        </authorList>
    </citation>
    <scope>NUCLEOTIDE SEQUENCE [LARGE SCALE GENOMIC DNA]</scope>
    <source>
        <strain evidence="2 3">16</strain>
    </source>
</reference>
<dbReference type="AlphaFoldDB" id="A0A0P6VQI9"/>
<name>A0A0P6VQI9_9HYPH</name>
<proteinExistence type="predicted"/>
<dbReference type="RefSeq" id="WP_054360290.1">
    <property type="nucleotide sequence ID" value="NZ_LJYW01000001.1"/>
</dbReference>
<keyword evidence="1" id="KW-0812">Transmembrane</keyword>
<comment type="caution">
    <text evidence="2">The sequence shown here is derived from an EMBL/GenBank/DDBJ whole genome shotgun (WGS) entry which is preliminary data.</text>
</comment>
<evidence type="ECO:0000256" key="1">
    <source>
        <dbReference type="SAM" id="Phobius"/>
    </source>
</evidence>
<feature type="transmembrane region" description="Helical" evidence="1">
    <location>
        <begin position="106"/>
        <end position="126"/>
    </location>
</feature>
<dbReference type="Proteomes" id="UP000048984">
    <property type="component" value="Unassembled WGS sequence"/>
</dbReference>
<protein>
    <recommendedName>
        <fullName evidence="4">DUF805 domain-containing protein</fullName>
    </recommendedName>
</protein>
<feature type="transmembrane region" description="Helical" evidence="1">
    <location>
        <begin position="49"/>
        <end position="70"/>
    </location>
</feature>
<organism evidence="2 3">
    <name type="scientific">Prosthecodimorpha hirschii</name>
    <dbReference type="NCBI Taxonomy" id="665126"/>
    <lineage>
        <taxon>Bacteria</taxon>
        <taxon>Pseudomonadati</taxon>
        <taxon>Pseudomonadota</taxon>
        <taxon>Alphaproteobacteria</taxon>
        <taxon>Hyphomicrobiales</taxon>
        <taxon>Ancalomicrobiaceae</taxon>
        <taxon>Prosthecodimorpha</taxon>
    </lineage>
</organism>
<dbReference type="Pfam" id="PF05656">
    <property type="entry name" value="DUF805"/>
    <property type="match status" value="1"/>
</dbReference>
<evidence type="ECO:0000313" key="2">
    <source>
        <dbReference type="EMBL" id="KPL54124.1"/>
    </source>
</evidence>
<sequence>MAMFEYFFGLNGRLGRAQFWQRNFQLLILLCLGIVLLVPLTRLTGRNPFVLTLFALIPLLSIAGTGSLIVRRLHDHGRPTWLALPYLAINLASLVPSPPGRTQEQLIAMGLITLGSVILFVHLYCLRGTRGPNRYGPDPRG</sequence>
<evidence type="ECO:0008006" key="4">
    <source>
        <dbReference type="Google" id="ProtNLM"/>
    </source>
</evidence>
<dbReference type="InterPro" id="IPR008523">
    <property type="entry name" value="DUF805"/>
</dbReference>
<reference evidence="2 3" key="1">
    <citation type="submission" date="2015-09" db="EMBL/GenBank/DDBJ databases">
        <authorList>
            <person name="Jackson K.R."/>
            <person name="Lunt B.L."/>
            <person name="Fisher J.N.B."/>
            <person name="Gardner A.V."/>
            <person name="Bailey M.E."/>
            <person name="Deus L.M."/>
            <person name="Earl A.S."/>
            <person name="Gibby P.D."/>
            <person name="Hartmann K.A."/>
            <person name="Liu J.E."/>
            <person name="Manci A.M."/>
            <person name="Nielsen D.A."/>
            <person name="Solomon M.B."/>
            <person name="Breakwell D.P."/>
            <person name="Burnett S.H."/>
            <person name="Grose J.H."/>
        </authorList>
    </citation>
    <scope>NUCLEOTIDE SEQUENCE [LARGE SCALE GENOMIC DNA]</scope>
    <source>
        <strain evidence="2 3">16</strain>
    </source>
</reference>
<evidence type="ECO:0000313" key="3">
    <source>
        <dbReference type="Proteomes" id="UP000048984"/>
    </source>
</evidence>